<accession>A0A3B0S8P9</accession>
<protein>
    <submittedName>
        <fullName evidence="1">Uncharacterized protein</fullName>
    </submittedName>
</protein>
<evidence type="ECO:0000313" key="1">
    <source>
        <dbReference type="EMBL" id="VAW01398.1"/>
    </source>
</evidence>
<organism evidence="1">
    <name type="scientific">hydrothermal vent metagenome</name>
    <dbReference type="NCBI Taxonomy" id="652676"/>
    <lineage>
        <taxon>unclassified sequences</taxon>
        <taxon>metagenomes</taxon>
        <taxon>ecological metagenomes</taxon>
    </lineage>
</organism>
<dbReference type="AlphaFoldDB" id="A0A3B0S8P9"/>
<name>A0A3B0S8P9_9ZZZZ</name>
<reference evidence="1" key="1">
    <citation type="submission" date="2018-06" db="EMBL/GenBank/DDBJ databases">
        <authorList>
            <person name="Zhirakovskaya E."/>
        </authorList>
    </citation>
    <scope>NUCLEOTIDE SEQUENCE</scope>
</reference>
<sequence>MTCQFVAYFDEAGDEGFGKLRSCSHLPLVERSKAAGGGKIANLYINITKLNAQFAHPFLFRPPPSTPPHKGE</sequence>
<gene>
    <name evidence="1" type="ORF">MNBD_ALPHA08-1549</name>
</gene>
<dbReference type="EMBL" id="UOEC01000185">
    <property type="protein sequence ID" value="VAW01398.1"/>
    <property type="molecule type" value="Genomic_DNA"/>
</dbReference>
<proteinExistence type="predicted"/>